<name>A0A834W9F3_9FABA</name>
<gene>
    <name evidence="1" type="ORF">G2W53_034339</name>
</gene>
<reference evidence="1" key="1">
    <citation type="submission" date="2020-09" db="EMBL/GenBank/DDBJ databases">
        <title>Genome-Enabled Discovery of Anthraquinone Biosynthesis in Senna tora.</title>
        <authorList>
            <person name="Kang S.-H."/>
            <person name="Pandey R.P."/>
            <person name="Lee C.-M."/>
            <person name="Sim J.-S."/>
            <person name="Jeong J.-T."/>
            <person name="Choi B.-S."/>
            <person name="Jung M."/>
            <person name="Ginzburg D."/>
            <person name="Zhao K."/>
            <person name="Won S.Y."/>
            <person name="Oh T.-J."/>
            <person name="Yu Y."/>
            <person name="Kim N.-H."/>
            <person name="Lee O.R."/>
            <person name="Lee T.-H."/>
            <person name="Bashyal P."/>
            <person name="Kim T.-S."/>
            <person name="Lee W.-H."/>
            <person name="Kawkins C."/>
            <person name="Kim C.-K."/>
            <person name="Kim J.S."/>
            <person name="Ahn B.O."/>
            <person name="Rhee S.Y."/>
            <person name="Sohng J.K."/>
        </authorList>
    </citation>
    <scope>NUCLEOTIDE SEQUENCE</scope>
    <source>
        <tissue evidence="1">Leaf</tissue>
    </source>
</reference>
<keyword evidence="2" id="KW-1185">Reference proteome</keyword>
<organism evidence="1 2">
    <name type="scientific">Senna tora</name>
    <dbReference type="NCBI Taxonomy" id="362788"/>
    <lineage>
        <taxon>Eukaryota</taxon>
        <taxon>Viridiplantae</taxon>
        <taxon>Streptophyta</taxon>
        <taxon>Embryophyta</taxon>
        <taxon>Tracheophyta</taxon>
        <taxon>Spermatophyta</taxon>
        <taxon>Magnoliopsida</taxon>
        <taxon>eudicotyledons</taxon>
        <taxon>Gunneridae</taxon>
        <taxon>Pentapetalae</taxon>
        <taxon>rosids</taxon>
        <taxon>fabids</taxon>
        <taxon>Fabales</taxon>
        <taxon>Fabaceae</taxon>
        <taxon>Caesalpinioideae</taxon>
        <taxon>Cassia clade</taxon>
        <taxon>Senna</taxon>
    </lineage>
</organism>
<accession>A0A834W9F3</accession>
<evidence type="ECO:0000313" key="1">
    <source>
        <dbReference type="EMBL" id="KAF7813363.1"/>
    </source>
</evidence>
<proteinExistence type="predicted"/>
<evidence type="ECO:0000313" key="2">
    <source>
        <dbReference type="Proteomes" id="UP000634136"/>
    </source>
</evidence>
<comment type="caution">
    <text evidence="1">The sequence shown here is derived from an EMBL/GenBank/DDBJ whole genome shotgun (WGS) entry which is preliminary data.</text>
</comment>
<dbReference type="Proteomes" id="UP000634136">
    <property type="component" value="Unassembled WGS sequence"/>
</dbReference>
<protein>
    <submittedName>
        <fullName evidence="1">Uncharacterized protein</fullName>
    </submittedName>
</protein>
<dbReference type="EMBL" id="JAAIUW010000010">
    <property type="protein sequence ID" value="KAF7813363.1"/>
    <property type="molecule type" value="Genomic_DNA"/>
</dbReference>
<dbReference type="AlphaFoldDB" id="A0A834W9F3"/>
<sequence>MAPAALLDSSLPNDTSYRDAPKSELRIVSLRFDAFGIALFGLSNYNSATVWLILQNALELWWYDVCAWQPLLYSECYACRMPWIVGQRCGCGVGNARASMRHLRNLPLPMADGAQY</sequence>